<dbReference type="InterPro" id="IPR011990">
    <property type="entry name" value="TPR-like_helical_dom_sf"/>
</dbReference>
<dbReference type="Gene3D" id="1.25.40.10">
    <property type="entry name" value="Tetratricopeptide repeat domain"/>
    <property type="match status" value="1"/>
</dbReference>
<dbReference type="InterPro" id="IPR013940">
    <property type="entry name" value="Spo22/ZIP4/TEX11"/>
</dbReference>
<sequence>MTGHSKKSNENIMAVHSLLSDRVSRCKTMLDDHANKDWTQLTQELYKIGTLAETFTELRLSSQKESWTDLVDFLDQEGVNLWNISGIIHKSPSGTQHMRIAALRFAAFRLIEAGLEAKPGLDTLIHVLQLANKTGAGLIEAGKAAVASSILKSAANYEESLRNRKWTDDTQRRAVASARLVFYSVRMEAAWTEGNHSLAVYLSEKIAEDSAHLNEISPSALEALIVQFHTFGRSLLKGGSSEGPRSSDAIQWLQKAFAMADTMESKTSDLSALKISVLRTMARAHFLAQSYDQAESVLDELVPIIDSIGDAANTDYHELRWLRLAVLRKRQAAEAAILDAFKSIIDHMEFSEVEITNVLQELKAFGSQHALGTSVHQHCLEEVLKRQSTAPELIQKLILSLIYHLAKDENHTRAINFLELAFTSVRDADIELPSVPTTACLSLLWQQGGRQYNSKKWSEAADWYLAGSHKLFRTNSPSTTAKCFRKAALCYIEQRDYAQASAVIRRCPMNEASTLYVVFVISIRQGLENEAIHAVRDMLNASDFDRRMLLLATQISYQSEMKPVLLAVLESLLKTLKAESNGDCISEAMTLVRCIVKLILGLLVQPAAHRPPLIDSVVRQFQKALALTEAAVIQKATPVVWKDVSWLWRTAYNCAVQGCSEWEGAGEQISELFDISRELLEACSRASPVSIDADACLHLANASFAAVSGRVFATRETMANNGTCDEPHLSKLLGEIRSAKTRISDVMGKEVMQGVQDCQRIEYFLHALRVFEVEFSVHLKAWDEVSHVVEEVAQSGPAAIGTFEAIADILWLDQACPPNVLSQCLDAILRSSLDHKCCSIEKFSRWLRTISTIGLSRNTDADRTKTIGYFEQAVSVLADASQSDVGDEVYPMDERQWLLSTAFETGCECLQFVQSCTRRSVYVNYSRRSSNLDEAKRWFETATIMCRYVPAGHDRAAKISEAYSSLLSHYQTQG</sequence>
<dbReference type="PANTHER" id="PTHR40375:SF2">
    <property type="entry name" value="SPORULATION-SPECIFIC PROTEIN 22"/>
    <property type="match status" value="1"/>
</dbReference>
<accession>A0A9P6EF61</accession>
<name>A0A9P6EF61_9AGAR</name>
<dbReference type="InterPro" id="IPR039057">
    <property type="entry name" value="Spo22/ZIP4"/>
</dbReference>
<protein>
    <recommendedName>
        <fullName evidence="2">Protein ZIP4 homolog</fullName>
    </recommendedName>
</protein>
<keyword evidence="4" id="KW-1185">Reference proteome</keyword>
<dbReference type="AlphaFoldDB" id="A0A9P6EF61"/>
<dbReference type="GO" id="GO:0090173">
    <property type="term" value="P:regulation of synaptonemal complex assembly"/>
    <property type="evidence" value="ECO:0007669"/>
    <property type="project" value="InterPro"/>
</dbReference>
<dbReference type="Proteomes" id="UP000807306">
    <property type="component" value="Unassembled WGS sequence"/>
</dbReference>
<dbReference type="EMBL" id="MU157857">
    <property type="protein sequence ID" value="KAF9527894.1"/>
    <property type="molecule type" value="Genomic_DNA"/>
</dbReference>
<keyword evidence="1" id="KW-0469">Meiosis</keyword>
<proteinExistence type="predicted"/>
<dbReference type="GO" id="GO:0051321">
    <property type="term" value="P:meiotic cell cycle"/>
    <property type="evidence" value="ECO:0007669"/>
    <property type="project" value="UniProtKB-KW"/>
</dbReference>
<organism evidence="3 4">
    <name type="scientific">Crepidotus variabilis</name>
    <dbReference type="NCBI Taxonomy" id="179855"/>
    <lineage>
        <taxon>Eukaryota</taxon>
        <taxon>Fungi</taxon>
        <taxon>Dikarya</taxon>
        <taxon>Basidiomycota</taxon>
        <taxon>Agaricomycotina</taxon>
        <taxon>Agaricomycetes</taxon>
        <taxon>Agaricomycetidae</taxon>
        <taxon>Agaricales</taxon>
        <taxon>Agaricineae</taxon>
        <taxon>Crepidotaceae</taxon>
        <taxon>Crepidotus</taxon>
    </lineage>
</organism>
<comment type="caution">
    <text evidence="3">The sequence shown here is derived from an EMBL/GenBank/DDBJ whole genome shotgun (WGS) entry which is preliminary data.</text>
</comment>
<evidence type="ECO:0000256" key="2">
    <source>
        <dbReference type="ARBA" id="ARBA00031845"/>
    </source>
</evidence>
<evidence type="ECO:0000313" key="3">
    <source>
        <dbReference type="EMBL" id="KAF9527894.1"/>
    </source>
</evidence>
<dbReference type="Pfam" id="PF08631">
    <property type="entry name" value="SPO22"/>
    <property type="match status" value="1"/>
</dbReference>
<evidence type="ECO:0000256" key="1">
    <source>
        <dbReference type="ARBA" id="ARBA00023254"/>
    </source>
</evidence>
<reference evidence="3" key="1">
    <citation type="submission" date="2020-11" db="EMBL/GenBank/DDBJ databases">
        <authorList>
            <consortium name="DOE Joint Genome Institute"/>
            <person name="Ahrendt S."/>
            <person name="Riley R."/>
            <person name="Andreopoulos W."/>
            <person name="Labutti K."/>
            <person name="Pangilinan J."/>
            <person name="Ruiz-Duenas F.J."/>
            <person name="Barrasa J.M."/>
            <person name="Sanchez-Garcia M."/>
            <person name="Camarero S."/>
            <person name="Miyauchi S."/>
            <person name="Serrano A."/>
            <person name="Linde D."/>
            <person name="Babiker R."/>
            <person name="Drula E."/>
            <person name="Ayuso-Fernandez I."/>
            <person name="Pacheco R."/>
            <person name="Padilla G."/>
            <person name="Ferreira P."/>
            <person name="Barriuso J."/>
            <person name="Kellner H."/>
            <person name="Castanera R."/>
            <person name="Alfaro M."/>
            <person name="Ramirez L."/>
            <person name="Pisabarro A.G."/>
            <person name="Kuo A."/>
            <person name="Tritt A."/>
            <person name="Lipzen A."/>
            <person name="He G."/>
            <person name="Yan M."/>
            <person name="Ng V."/>
            <person name="Cullen D."/>
            <person name="Martin F."/>
            <person name="Rosso M.-N."/>
            <person name="Henrissat B."/>
            <person name="Hibbett D."/>
            <person name="Martinez A.T."/>
            <person name="Grigoriev I.V."/>
        </authorList>
    </citation>
    <scope>NUCLEOTIDE SEQUENCE</scope>
    <source>
        <strain evidence="3">CBS 506.95</strain>
    </source>
</reference>
<dbReference type="PANTHER" id="PTHR40375">
    <property type="entry name" value="SPORULATION-SPECIFIC PROTEIN 22"/>
    <property type="match status" value="1"/>
</dbReference>
<gene>
    <name evidence="3" type="ORF">CPB83DRAFT_907263</name>
</gene>
<evidence type="ECO:0000313" key="4">
    <source>
        <dbReference type="Proteomes" id="UP000807306"/>
    </source>
</evidence>
<dbReference type="OrthoDB" id="65716at2759"/>